<keyword evidence="2 7" id="KW-0489">Methyltransferase</keyword>
<dbReference type="NCBIfam" id="TIGR00536">
    <property type="entry name" value="hemK_fam"/>
    <property type="match status" value="1"/>
</dbReference>
<feature type="domain" description="Methyltransferase small" evidence="6">
    <location>
        <begin position="90"/>
        <end position="184"/>
    </location>
</feature>
<dbReference type="GO" id="GO:0032259">
    <property type="term" value="P:methylation"/>
    <property type="evidence" value="ECO:0007669"/>
    <property type="project" value="UniProtKB-KW"/>
</dbReference>
<dbReference type="GO" id="GO:0003676">
    <property type="term" value="F:nucleic acid binding"/>
    <property type="evidence" value="ECO:0007669"/>
    <property type="project" value="InterPro"/>
</dbReference>
<name>A0AAV5R5Y7_PICKL</name>
<proteinExistence type="predicted"/>
<evidence type="ECO:0000256" key="5">
    <source>
        <dbReference type="ARBA" id="ARBA00048391"/>
    </source>
</evidence>
<reference evidence="7 8" key="1">
    <citation type="journal article" date="2023" name="Elife">
        <title>Identification of key yeast species and microbe-microbe interactions impacting larval growth of Drosophila in the wild.</title>
        <authorList>
            <person name="Mure A."/>
            <person name="Sugiura Y."/>
            <person name="Maeda R."/>
            <person name="Honda K."/>
            <person name="Sakurai N."/>
            <person name="Takahashi Y."/>
            <person name="Watada M."/>
            <person name="Katoh T."/>
            <person name="Gotoh A."/>
            <person name="Gotoh Y."/>
            <person name="Taniguchi I."/>
            <person name="Nakamura K."/>
            <person name="Hayashi T."/>
            <person name="Katayama T."/>
            <person name="Uemura T."/>
            <person name="Hattori Y."/>
        </authorList>
    </citation>
    <scope>NUCLEOTIDE SEQUENCE [LARGE SCALE GENOMIC DNA]</scope>
    <source>
        <strain evidence="7 8">PK-24</strain>
    </source>
</reference>
<dbReference type="GO" id="GO:0102559">
    <property type="term" value="F:peptide chain release factor N(5)-glutamine methyltransferase activity"/>
    <property type="evidence" value="ECO:0007669"/>
    <property type="project" value="UniProtKB-EC"/>
</dbReference>
<dbReference type="SUPFAM" id="SSF53335">
    <property type="entry name" value="S-adenosyl-L-methionine-dependent methyltransferases"/>
    <property type="match status" value="1"/>
</dbReference>
<keyword evidence="3" id="KW-0808">Transferase</keyword>
<evidence type="ECO:0000256" key="3">
    <source>
        <dbReference type="ARBA" id="ARBA00022679"/>
    </source>
</evidence>
<accession>A0AAV5R5Y7</accession>
<sequence length="285" mass="32642">MSKSSLISLLTKSFSKEQAIRELKWIKNELPENKWLNACNLRSNYVPLQYILGNQPFGKLDLICREGVLIPRLDTEEWVIESSKVLKDVKINGVLDYCTGSGCIGLSYASELNQVSIVDCVDFKDDAIILTNDNYKRNKDSILCDVRVSKGDLFDSYIPNDQIYNTHTNNNLLVSNPPYIPLKDLHTDEVEKSVLKYEPREALLGDLEFYEALCENILLKNNSFNGFIFELGYNSQVIKVRELLNPEIWSMGIRNDSNGKLRNVIGWKKQSSFNVLQKIVHKEIL</sequence>
<evidence type="ECO:0000259" key="6">
    <source>
        <dbReference type="Pfam" id="PF05175"/>
    </source>
</evidence>
<dbReference type="AlphaFoldDB" id="A0AAV5R5Y7"/>
<dbReference type="EMBL" id="BTGB01000004">
    <property type="protein sequence ID" value="GMM46818.1"/>
    <property type="molecule type" value="Genomic_DNA"/>
</dbReference>
<dbReference type="GO" id="GO:0005739">
    <property type="term" value="C:mitochondrion"/>
    <property type="evidence" value="ECO:0007669"/>
    <property type="project" value="TreeGrafter"/>
</dbReference>
<dbReference type="InterPro" id="IPR007848">
    <property type="entry name" value="Small_mtfrase_dom"/>
</dbReference>
<evidence type="ECO:0000313" key="7">
    <source>
        <dbReference type="EMBL" id="GMM46818.1"/>
    </source>
</evidence>
<organism evidence="7 8">
    <name type="scientific">Pichia kluyveri</name>
    <name type="common">Yeast</name>
    <dbReference type="NCBI Taxonomy" id="36015"/>
    <lineage>
        <taxon>Eukaryota</taxon>
        <taxon>Fungi</taxon>
        <taxon>Dikarya</taxon>
        <taxon>Ascomycota</taxon>
        <taxon>Saccharomycotina</taxon>
        <taxon>Pichiomycetes</taxon>
        <taxon>Pichiales</taxon>
        <taxon>Pichiaceae</taxon>
        <taxon>Pichia</taxon>
    </lineage>
</organism>
<dbReference type="InterPro" id="IPR002052">
    <property type="entry name" value="DNA_methylase_N6_adenine_CS"/>
</dbReference>
<dbReference type="InterPro" id="IPR050320">
    <property type="entry name" value="N5-glutamine_MTase"/>
</dbReference>
<dbReference type="Proteomes" id="UP001378960">
    <property type="component" value="Unassembled WGS sequence"/>
</dbReference>
<dbReference type="InterPro" id="IPR004556">
    <property type="entry name" value="HemK-like"/>
</dbReference>
<keyword evidence="8" id="KW-1185">Reference proteome</keyword>
<evidence type="ECO:0000256" key="2">
    <source>
        <dbReference type="ARBA" id="ARBA00022603"/>
    </source>
</evidence>
<dbReference type="EC" id="2.1.1.297" evidence="1"/>
<dbReference type="PROSITE" id="PS00092">
    <property type="entry name" value="N6_MTASE"/>
    <property type="match status" value="1"/>
</dbReference>
<comment type="catalytic activity">
    <reaction evidence="5">
        <text>L-glutaminyl-[peptide chain release factor] + S-adenosyl-L-methionine = N(5)-methyl-L-glutaminyl-[peptide chain release factor] + S-adenosyl-L-homocysteine + H(+)</text>
        <dbReference type="Rhea" id="RHEA:42896"/>
        <dbReference type="Rhea" id="RHEA-COMP:10271"/>
        <dbReference type="Rhea" id="RHEA-COMP:10272"/>
        <dbReference type="ChEBI" id="CHEBI:15378"/>
        <dbReference type="ChEBI" id="CHEBI:30011"/>
        <dbReference type="ChEBI" id="CHEBI:57856"/>
        <dbReference type="ChEBI" id="CHEBI:59789"/>
        <dbReference type="ChEBI" id="CHEBI:61891"/>
        <dbReference type="EC" id="2.1.1.297"/>
    </reaction>
</comment>
<dbReference type="InterPro" id="IPR029063">
    <property type="entry name" value="SAM-dependent_MTases_sf"/>
</dbReference>
<evidence type="ECO:0000313" key="8">
    <source>
        <dbReference type="Proteomes" id="UP001378960"/>
    </source>
</evidence>
<dbReference type="PANTHER" id="PTHR18895">
    <property type="entry name" value="HEMK METHYLTRANSFERASE"/>
    <property type="match status" value="1"/>
</dbReference>
<keyword evidence="4" id="KW-0949">S-adenosyl-L-methionine</keyword>
<dbReference type="Pfam" id="PF05175">
    <property type="entry name" value="MTS"/>
    <property type="match status" value="1"/>
</dbReference>
<evidence type="ECO:0000256" key="4">
    <source>
        <dbReference type="ARBA" id="ARBA00022691"/>
    </source>
</evidence>
<evidence type="ECO:0000256" key="1">
    <source>
        <dbReference type="ARBA" id="ARBA00012771"/>
    </source>
</evidence>
<protein>
    <recommendedName>
        <fullName evidence="1">peptide chain release factor N(5)-glutamine methyltransferase</fullName>
        <ecNumber evidence="1">2.1.1.297</ecNumber>
    </recommendedName>
</protein>
<dbReference type="PANTHER" id="PTHR18895:SF74">
    <property type="entry name" value="MTRF1L RELEASE FACTOR GLUTAMINE METHYLTRANSFERASE"/>
    <property type="match status" value="1"/>
</dbReference>
<gene>
    <name evidence="7" type="ORF">DAPK24_033930</name>
</gene>
<comment type="caution">
    <text evidence="7">The sequence shown here is derived from an EMBL/GenBank/DDBJ whole genome shotgun (WGS) entry which is preliminary data.</text>
</comment>
<dbReference type="Gene3D" id="3.40.50.150">
    <property type="entry name" value="Vaccinia Virus protein VP39"/>
    <property type="match status" value="1"/>
</dbReference>